<gene>
    <name evidence="2" type="ORF">CONCODRAFT_7154</name>
</gene>
<organism evidence="2 3">
    <name type="scientific">Conidiobolus coronatus (strain ATCC 28846 / CBS 209.66 / NRRL 28638)</name>
    <name type="common">Delacroixia coronata</name>
    <dbReference type="NCBI Taxonomy" id="796925"/>
    <lineage>
        <taxon>Eukaryota</taxon>
        <taxon>Fungi</taxon>
        <taxon>Fungi incertae sedis</taxon>
        <taxon>Zoopagomycota</taxon>
        <taxon>Entomophthoromycotina</taxon>
        <taxon>Entomophthoromycetes</taxon>
        <taxon>Entomophthorales</taxon>
        <taxon>Ancylistaceae</taxon>
        <taxon>Conidiobolus</taxon>
    </lineage>
</organism>
<accession>A0A137P5N5</accession>
<proteinExistence type="predicted"/>
<keyword evidence="1" id="KW-0472">Membrane</keyword>
<name>A0A137P5N5_CONC2</name>
<dbReference type="AlphaFoldDB" id="A0A137P5N5"/>
<evidence type="ECO:0000256" key="1">
    <source>
        <dbReference type="SAM" id="Phobius"/>
    </source>
</evidence>
<keyword evidence="1" id="KW-1133">Transmembrane helix</keyword>
<keyword evidence="3" id="KW-1185">Reference proteome</keyword>
<keyword evidence="1" id="KW-0812">Transmembrane</keyword>
<dbReference type="Proteomes" id="UP000070444">
    <property type="component" value="Unassembled WGS sequence"/>
</dbReference>
<evidence type="ECO:0000313" key="3">
    <source>
        <dbReference type="Proteomes" id="UP000070444"/>
    </source>
</evidence>
<protein>
    <submittedName>
        <fullName evidence="2">Uncharacterized protein</fullName>
    </submittedName>
</protein>
<evidence type="ECO:0000313" key="2">
    <source>
        <dbReference type="EMBL" id="KXN70315.1"/>
    </source>
</evidence>
<feature type="transmembrane region" description="Helical" evidence="1">
    <location>
        <begin position="12"/>
        <end position="31"/>
    </location>
</feature>
<reference evidence="2 3" key="1">
    <citation type="journal article" date="2015" name="Genome Biol. Evol.">
        <title>Phylogenomic analyses indicate that early fungi evolved digesting cell walls of algal ancestors of land plants.</title>
        <authorList>
            <person name="Chang Y."/>
            <person name="Wang S."/>
            <person name="Sekimoto S."/>
            <person name="Aerts A.L."/>
            <person name="Choi C."/>
            <person name="Clum A."/>
            <person name="LaButti K.M."/>
            <person name="Lindquist E.A."/>
            <person name="Yee Ngan C."/>
            <person name="Ohm R.A."/>
            <person name="Salamov A.A."/>
            <person name="Grigoriev I.V."/>
            <person name="Spatafora J.W."/>
            <person name="Berbee M.L."/>
        </authorList>
    </citation>
    <scope>NUCLEOTIDE SEQUENCE [LARGE SCALE GENOMIC DNA]</scope>
    <source>
        <strain evidence="2 3">NRRL 28638</strain>
    </source>
</reference>
<dbReference type="EMBL" id="KQ964506">
    <property type="protein sequence ID" value="KXN70315.1"/>
    <property type="molecule type" value="Genomic_DNA"/>
</dbReference>
<sequence length="255" mass="29422">MFKLKFTGSKFFSLSLNLWTLIALVLLFKLATDNMYKIYFNVRYRDLPLQSINVGLGYSKQVPILRMINKNSPFFLLEMQHQENVVYQVDGSSEELIKFCLDKKCENSHVIHRPNDNRVFLLSTLIHSICKKGANGIYKIDDDILYTQSAISKCYDKCKINSCCFCSVIAGEKEDKGRESYKFPVGWFYYLNSASVNVLCKNFKETNEPEDMSIGQILTVNCLILETFDMSDYIKHRSLTTDSYGIELTKSHNHA</sequence>